<reference evidence="3 4" key="1">
    <citation type="journal article" date="2018" name="Front. Plant Sci.">
        <title>Red Clover (Trifolium pratense) and Zigzag Clover (T. medium) - A Picture of Genomic Similarities and Differences.</title>
        <authorList>
            <person name="Dluhosova J."/>
            <person name="Istvanek J."/>
            <person name="Nedelnik J."/>
            <person name="Repkova J."/>
        </authorList>
    </citation>
    <scope>NUCLEOTIDE SEQUENCE [LARGE SCALE GENOMIC DNA]</scope>
    <source>
        <strain evidence="3">10/8</strain>
        <strain evidence="4">cv. 10/8</strain>
        <tissue evidence="3">Leaf</tissue>
    </source>
</reference>
<name>A0A392NEQ3_9FABA</name>
<dbReference type="InterPro" id="IPR029063">
    <property type="entry name" value="SAM-dependent_MTases_sf"/>
</dbReference>
<dbReference type="SUPFAM" id="SSF53335">
    <property type="entry name" value="S-adenosyl-L-methionine-dependent methyltransferases"/>
    <property type="match status" value="1"/>
</dbReference>
<evidence type="ECO:0000313" key="3">
    <source>
        <dbReference type="EMBL" id="MCH97538.1"/>
    </source>
</evidence>
<comment type="caution">
    <text evidence="3">The sequence shown here is derived from an EMBL/GenBank/DDBJ whole genome shotgun (WGS) entry which is preliminary data.</text>
</comment>
<dbReference type="PANTHER" id="PTHR42873:SF1">
    <property type="entry name" value="S-ADENOSYLMETHIONINE-DEPENDENT METHYLTRANSFERASE DOMAIN-CONTAINING PROTEIN"/>
    <property type="match status" value="1"/>
</dbReference>
<evidence type="ECO:0000313" key="1">
    <source>
        <dbReference type="EMBL" id="MCH94690.1"/>
    </source>
</evidence>
<keyword evidence="4" id="KW-1185">Reference proteome</keyword>
<sequence>VDSSLPALELAKENVVLNNIDPGRISFLKEDATEFMKGALLRNESWDIVIIDPPKLAPSKKVSIMAAIVMF</sequence>
<proteinExistence type="predicted"/>
<dbReference type="Proteomes" id="UP000265520">
    <property type="component" value="Unassembled WGS sequence"/>
</dbReference>
<organism evidence="3 4">
    <name type="scientific">Trifolium medium</name>
    <dbReference type="NCBI Taxonomy" id="97028"/>
    <lineage>
        <taxon>Eukaryota</taxon>
        <taxon>Viridiplantae</taxon>
        <taxon>Streptophyta</taxon>
        <taxon>Embryophyta</taxon>
        <taxon>Tracheophyta</taxon>
        <taxon>Spermatophyta</taxon>
        <taxon>Magnoliopsida</taxon>
        <taxon>eudicotyledons</taxon>
        <taxon>Gunneridae</taxon>
        <taxon>Pentapetalae</taxon>
        <taxon>rosids</taxon>
        <taxon>fabids</taxon>
        <taxon>Fabales</taxon>
        <taxon>Fabaceae</taxon>
        <taxon>Papilionoideae</taxon>
        <taxon>50 kb inversion clade</taxon>
        <taxon>NPAAA clade</taxon>
        <taxon>Hologalegina</taxon>
        <taxon>IRL clade</taxon>
        <taxon>Trifolieae</taxon>
        <taxon>Trifolium</taxon>
    </lineage>
</organism>
<dbReference type="EMBL" id="LXQA010027924">
    <property type="protein sequence ID" value="MCH94690.1"/>
    <property type="molecule type" value="Genomic_DNA"/>
</dbReference>
<keyword evidence="3" id="KW-0808">Transferase</keyword>
<evidence type="ECO:0000313" key="2">
    <source>
        <dbReference type="EMBL" id="MCH96004.1"/>
    </source>
</evidence>
<dbReference type="GO" id="GO:0008168">
    <property type="term" value="F:methyltransferase activity"/>
    <property type="evidence" value="ECO:0007669"/>
    <property type="project" value="UniProtKB-KW"/>
</dbReference>
<evidence type="ECO:0000313" key="4">
    <source>
        <dbReference type="Proteomes" id="UP000265520"/>
    </source>
</evidence>
<dbReference type="Gene3D" id="3.40.50.150">
    <property type="entry name" value="Vaccinia Virus protein VP39"/>
    <property type="match status" value="1"/>
</dbReference>
<keyword evidence="3" id="KW-0489">Methyltransferase</keyword>
<dbReference type="EMBL" id="LXQA010035212">
    <property type="protein sequence ID" value="MCH97538.1"/>
    <property type="molecule type" value="Genomic_DNA"/>
</dbReference>
<protein>
    <submittedName>
        <fullName evidence="3">Ribosomal RNA large subunit methyltransferase I-like</fullName>
    </submittedName>
</protein>
<gene>
    <name evidence="1" type="ORF">A2U01_0015655</name>
    <name evidence="2" type="ORF">A2U01_0016987</name>
    <name evidence="3" type="ORF">A2U01_0018533</name>
</gene>
<dbReference type="EMBL" id="LXQA010031263">
    <property type="protein sequence ID" value="MCH96004.1"/>
    <property type="molecule type" value="Genomic_DNA"/>
</dbReference>
<feature type="non-terminal residue" evidence="3">
    <location>
        <position position="1"/>
    </location>
</feature>
<accession>A0A392NEQ3</accession>
<dbReference type="PANTHER" id="PTHR42873">
    <property type="entry name" value="RIBOSOMAL RNA LARGE SUBUNIT METHYLTRANSFERASE"/>
    <property type="match status" value="1"/>
</dbReference>
<dbReference type="AlphaFoldDB" id="A0A392NEQ3"/>
<dbReference type="GO" id="GO:0032259">
    <property type="term" value="P:methylation"/>
    <property type="evidence" value="ECO:0007669"/>
    <property type="project" value="UniProtKB-KW"/>
</dbReference>